<comment type="caution">
    <text evidence="11">The sequence shown here is derived from an EMBL/GenBank/DDBJ whole genome shotgun (WGS) entry which is preliminary data.</text>
</comment>
<evidence type="ECO:0000313" key="11">
    <source>
        <dbReference type="EMBL" id="PIP46111.1"/>
    </source>
</evidence>
<evidence type="ECO:0000256" key="1">
    <source>
        <dbReference type="ARBA" id="ARBA00000085"/>
    </source>
</evidence>
<dbReference type="GO" id="GO:0006355">
    <property type="term" value="P:regulation of DNA-templated transcription"/>
    <property type="evidence" value="ECO:0007669"/>
    <property type="project" value="InterPro"/>
</dbReference>
<name>A0A2H0AL22_9BACT</name>
<evidence type="ECO:0000256" key="2">
    <source>
        <dbReference type="ARBA" id="ARBA00012438"/>
    </source>
</evidence>
<keyword evidence="5" id="KW-0418">Kinase</keyword>
<dbReference type="Pfam" id="PF02518">
    <property type="entry name" value="HATPase_c"/>
    <property type="match status" value="1"/>
</dbReference>
<dbReference type="PRINTS" id="PR00344">
    <property type="entry name" value="BCTRLSENSOR"/>
</dbReference>
<dbReference type="SUPFAM" id="SSF47384">
    <property type="entry name" value="Homodimeric domain of signal transducing histidine kinase"/>
    <property type="match status" value="1"/>
</dbReference>
<dbReference type="Proteomes" id="UP000230007">
    <property type="component" value="Unassembled WGS sequence"/>
</dbReference>
<dbReference type="Pfam" id="PF00512">
    <property type="entry name" value="HisKA"/>
    <property type="match status" value="1"/>
</dbReference>
<evidence type="ECO:0000256" key="4">
    <source>
        <dbReference type="ARBA" id="ARBA00022679"/>
    </source>
</evidence>
<dbReference type="PROSITE" id="PS50112">
    <property type="entry name" value="PAS"/>
    <property type="match status" value="1"/>
</dbReference>
<keyword evidence="7 8" id="KW-0472">Membrane</keyword>
<dbReference type="GO" id="GO:0000155">
    <property type="term" value="F:phosphorelay sensor kinase activity"/>
    <property type="evidence" value="ECO:0007669"/>
    <property type="project" value="InterPro"/>
</dbReference>
<dbReference type="PANTHER" id="PTHR45453:SF1">
    <property type="entry name" value="PHOSPHATE REGULON SENSOR PROTEIN PHOR"/>
    <property type="match status" value="1"/>
</dbReference>
<evidence type="ECO:0000256" key="6">
    <source>
        <dbReference type="ARBA" id="ARBA00023012"/>
    </source>
</evidence>
<dbReference type="InterPro" id="IPR036097">
    <property type="entry name" value="HisK_dim/P_sf"/>
</dbReference>
<dbReference type="InterPro" id="IPR036890">
    <property type="entry name" value="HATPase_C_sf"/>
</dbReference>
<sequence length="446" mass="50306">MAFSRKRKIKFSFSDLKLPEMRSLWIFALLVVFLLIADYIFISSPTITKLTVFLFMGILIFWNNLKTARLNQETKNTSGRLNDIVKSLSDGIVAYDVDFKILIINSAAEKLFGIKKEEVAGQYFGPERVREARLKLFTQILFPSLAPLVVRRTDGDGYPQVIDVSFSEPSLDFRITTIKMSLPDGKTSGFVKIIHDRTREIQLYRSKSEFITIAAHQLRTPLTAINWTLDTIVKDSSVNDENKEMIKNGLAASVKALKIVNDLLDVAKIEEGRFGYNFENIDIVKFLNEILENANVIAKKYGLKLYFDSGGDRSIILKADPNRLGLAFSNILDNAIKYNVQNGNITVKIERLPGKPYIQVSVVDTGMGVPLEAMPKLFTKFFRAENALRFRPEGSGFGLYITKNVINRHGGAIWIESTLGRGTAVYVTLPTDPSLIPPKEVIREEY</sequence>
<dbReference type="GO" id="GO:0016036">
    <property type="term" value="P:cellular response to phosphate starvation"/>
    <property type="evidence" value="ECO:0007669"/>
    <property type="project" value="TreeGrafter"/>
</dbReference>
<evidence type="ECO:0000256" key="5">
    <source>
        <dbReference type="ARBA" id="ARBA00022777"/>
    </source>
</evidence>
<evidence type="ECO:0000259" key="10">
    <source>
        <dbReference type="PROSITE" id="PS50112"/>
    </source>
</evidence>
<comment type="catalytic activity">
    <reaction evidence="1">
        <text>ATP + protein L-histidine = ADP + protein N-phospho-L-histidine.</text>
        <dbReference type="EC" id="2.7.13.3"/>
    </reaction>
</comment>
<reference evidence="11 12" key="1">
    <citation type="submission" date="2017-09" db="EMBL/GenBank/DDBJ databases">
        <title>Depth-based differentiation of microbial function through sediment-hosted aquifers and enrichment of novel symbionts in the deep terrestrial subsurface.</title>
        <authorList>
            <person name="Probst A.J."/>
            <person name="Ladd B."/>
            <person name="Jarett J.K."/>
            <person name="Geller-Mcgrath D.E."/>
            <person name="Sieber C.M."/>
            <person name="Emerson J.B."/>
            <person name="Anantharaman K."/>
            <person name="Thomas B.C."/>
            <person name="Malmstrom R."/>
            <person name="Stieglmeier M."/>
            <person name="Klingl A."/>
            <person name="Woyke T."/>
            <person name="Ryan C.M."/>
            <person name="Banfield J.F."/>
        </authorList>
    </citation>
    <scope>NUCLEOTIDE SEQUENCE [LARGE SCALE GENOMIC DNA]</scope>
    <source>
        <strain evidence="11">CG23_combo_of_CG06-09_8_20_14_all_42_19</strain>
    </source>
</reference>
<keyword evidence="8" id="KW-0812">Transmembrane</keyword>
<dbReference type="PROSITE" id="PS50109">
    <property type="entry name" value="HIS_KIN"/>
    <property type="match status" value="1"/>
</dbReference>
<dbReference type="Pfam" id="PF00989">
    <property type="entry name" value="PAS"/>
    <property type="match status" value="1"/>
</dbReference>
<keyword evidence="3" id="KW-0597">Phosphoprotein</keyword>
<dbReference type="CDD" id="cd00130">
    <property type="entry name" value="PAS"/>
    <property type="match status" value="1"/>
</dbReference>
<dbReference type="SMART" id="SM00387">
    <property type="entry name" value="HATPase_c"/>
    <property type="match status" value="1"/>
</dbReference>
<feature type="transmembrane region" description="Helical" evidence="8">
    <location>
        <begin position="47"/>
        <end position="65"/>
    </location>
</feature>
<gene>
    <name evidence="11" type="ORF">COX15_01415</name>
</gene>
<dbReference type="SUPFAM" id="SSF55874">
    <property type="entry name" value="ATPase domain of HSP90 chaperone/DNA topoisomerase II/histidine kinase"/>
    <property type="match status" value="1"/>
</dbReference>
<dbReference type="Gene3D" id="1.10.287.130">
    <property type="match status" value="1"/>
</dbReference>
<evidence type="ECO:0000256" key="3">
    <source>
        <dbReference type="ARBA" id="ARBA00022553"/>
    </source>
</evidence>
<evidence type="ECO:0000256" key="7">
    <source>
        <dbReference type="ARBA" id="ARBA00023136"/>
    </source>
</evidence>
<dbReference type="Gene3D" id="3.30.450.20">
    <property type="entry name" value="PAS domain"/>
    <property type="match status" value="1"/>
</dbReference>
<dbReference type="InterPro" id="IPR003594">
    <property type="entry name" value="HATPase_dom"/>
</dbReference>
<protein>
    <recommendedName>
        <fullName evidence="2">histidine kinase</fullName>
        <ecNumber evidence="2">2.7.13.3</ecNumber>
    </recommendedName>
</protein>
<dbReference type="InterPro" id="IPR004358">
    <property type="entry name" value="Sig_transdc_His_kin-like_C"/>
</dbReference>
<dbReference type="SUPFAM" id="SSF55785">
    <property type="entry name" value="PYP-like sensor domain (PAS domain)"/>
    <property type="match status" value="1"/>
</dbReference>
<accession>A0A2H0AL22</accession>
<keyword evidence="6" id="KW-0902">Two-component regulatory system</keyword>
<keyword evidence="8" id="KW-1133">Transmembrane helix</keyword>
<dbReference type="GO" id="GO:0005886">
    <property type="term" value="C:plasma membrane"/>
    <property type="evidence" value="ECO:0007669"/>
    <property type="project" value="TreeGrafter"/>
</dbReference>
<feature type="domain" description="PAS" evidence="10">
    <location>
        <begin position="77"/>
        <end position="122"/>
    </location>
</feature>
<dbReference type="SMART" id="SM00091">
    <property type="entry name" value="PAS"/>
    <property type="match status" value="1"/>
</dbReference>
<dbReference type="AlphaFoldDB" id="A0A2H0AL22"/>
<dbReference type="InterPro" id="IPR003661">
    <property type="entry name" value="HisK_dim/P_dom"/>
</dbReference>
<dbReference type="FunFam" id="3.30.565.10:FF:000006">
    <property type="entry name" value="Sensor histidine kinase WalK"/>
    <property type="match status" value="1"/>
</dbReference>
<dbReference type="InterPro" id="IPR000014">
    <property type="entry name" value="PAS"/>
</dbReference>
<proteinExistence type="predicted"/>
<feature type="domain" description="Histidine kinase" evidence="9">
    <location>
        <begin position="213"/>
        <end position="433"/>
    </location>
</feature>
<dbReference type="EMBL" id="PCSK01000029">
    <property type="protein sequence ID" value="PIP46111.1"/>
    <property type="molecule type" value="Genomic_DNA"/>
</dbReference>
<evidence type="ECO:0000256" key="8">
    <source>
        <dbReference type="SAM" id="Phobius"/>
    </source>
</evidence>
<dbReference type="InterPro" id="IPR013767">
    <property type="entry name" value="PAS_fold"/>
</dbReference>
<dbReference type="InterPro" id="IPR035965">
    <property type="entry name" value="PAS-like_dom_sf"/>
</dbReference>
<dbReference type="InterPro" id="IPR005467">
    <property type="entry name" value="His_kinase_dom"/>
</dbReference>
<evidence type="ECO:0000313" key="12">
    <source>
        <dbReference type="Proteomes" id="UP000230007"/>
    </source>
</evidence>
<feature type="transmembrane region" description="Helical" evidence="8">
    <location>
        <begin position="21"/>
        <end position="41"/>
    </location>
</feature>
<dbReference type="Gene3D" id="3.30.565.10">
    <property type="entry name" value="Histidine kinase-like ATPase, C-terminal domain"/>
    <property type="match status" value="1"/>
</dbReference>
<organism evidence="11 12">
    <name type="scientific">Candidatus Colwellbacteria bacterium CG23_combo_of_CG06-09_8_20_14_all_42_19</name>
    <dbReference type="NCBI Taxonomy" id="1974541"/>
    <lineage>
        <taxon>Bacteria</taxon>
        <taxon>Candidatus Colwelliibacteriota</taxon>
    </lineage>
</organism>
<evidence type="ECO:0000259" key="9">
    <source>
        <dbReference type="PROSITE" id="PS50109"/>
    </source>
</evidence>
<dbReference type="PANTHER" id="PTHR45453">
    <property type="entry name" value="PHOSPHATE REGULON SENSOR PROTEIN PHOR"/>
    <property type="match status" value="1"/>
</dbReference>
<keyword evidence="4" id="KW-0808">Transferase</keyword>
<dbReference type="GO" id="GO:0004721">
    <property type="term" value="F:phosphoprotein phosphatase activity"/>
    <property type="evidence" value="ECO:0007669"/>
    <property type="project" value="TreeGrafter"/>
</dbReference>
<dbReference type="SMART" id="SM00388">
    <property type="entry name" value="HisKA"/>
    <property type="match status" value="1"/>
</dbReference>
<dbReference type="InterPro" id="IPR050351">
    <property type="entry name" value="BphY/WalK/GraS-like"/>
</dbReference>
<dbReference type="NCBIfam" id="TIGR00229">
    <property type="entry name" value="sensory_box"/>
    <property type="match status" value="1"/>
</dbReference>
<dbReference type="EC" id="2.7.13.3" evidence="2"/>
<dbReference type="CDD" id="cd00082">
    <property type="entry name" value="HisKA"/>
    <property type="match status" value="1"/>
</dbReference>